<evidence type="ECO:0000313" key="3">
    <source>
        <dbReference type="Proteomes" id="UP000683428"/>
    </source>
</evidence>
<dbReference type="InterPro" id="IPR000073">
    <property type="entry name" value="AB_hydrolase_1"/>
</dbReference>
<dbReference type="RefSeq" id="WP_216127474.1">
    <property type="nucleotide sequence ID" value="NZ_CP064782.1"/>
</dbReference>
<dbReference type="KEGG" id="aiq:Azoinq_01530"/>
<accession>A0A975XV06</accession>
<reference evidence="2" key="1">
    <citation type="submission" date="2020-11" db="EMBL/GenBank/DDBJ databases">
        <title>Azospira inquinata sp. nov.</title>
        <authorList>
            <person name="Moe W.M."/>
            <person name="Mikes M.C."/>
        </authorList>
    </citation>
    <scope>NUCLEOTIDE SEQUENCE</scope>
    <source>
        <strain evidence="2">Azo-3</strain>
    </source>
</reference>
<organism evidence="2 3">
    <name type="scientific">Azospira inquinata</name>
    <dbReference type="NCBI Taxonomy" id="2785627"/>
    <lineage>
        <taxon>Bacteria</taxon>
        <taxon>Pseudomonadati</taxon>
        <taxon>Pseudomonadota</taxon>
        <taxon>Betaproteobacteria</taxon>
        <taxon>Rhodocyclales</taxon>
        <taxon>Rhodocyclaceae</taxon>
        <taxon>Azospira</taxon>
    </lineage>
</organism>
<dbReference type="PANTHER" id="PTHR43798">
    <property type="entry name" value="MONOACYLGLYCEROL LIPASE"/>
    <property type="match status" value="1"/>
</dbReference>
<gene>
    <name evidence="2" type="ORF">Azoinq_01530</name>
</gene>
<protein>
    <submittedName>
        <fullName evidence="2">Alpha/beta hydrolase</fullName>
    </submittedName>
</protein>
<sequence>MELNVLGQATYAYTGGKTFDPAKPTLVFAHGAANDHGVWGLQSRYFANHGYNVLAPDLPGHGRSQGAALDSVEALADWLPALLDAAGAREAGLIGHSMGSLVTLEAAARYPERIKTLALLGTAAPMAVSDALLEAAQKDPDQAYRMINQWSHGRPLGGNPAPGLWQPGCGLALLRHAHPGLIHRDLLNCRQYTHGLEAAAAVQCPTLLIIALNDLMTAPKAARALLPVLRGTPRVAEIPACGHAMQGEQPDGVLDALRAFLL</sequence>
<dbReference type="AlphaFoldDB" id="A0A975XV06"/>
<evidence type="ECO:0000259" key="1">
    <source>
        <dbReference type="Pfam" id="PF00561"/>
    </source>
</evidence>
<name>A0A975XV06_9RHOO</name>
<keyword evidence="3" id="KW-1185">Reference proteome</keyword>
<proteinExistence type="predicted"/>
<dbReference type="GO" id="GO:0016787">
    <property type="term" value="F:hydrolase activity"/>
    <property type="evidence" value="ECO:0007669"/>
    <property type="project" value="UniProtKB-KW"/>
</dbReference>
<dbReference type="EMBL" id="CP064782">
    <property type="protein sequence ID" value="QWT49324.1"/>
    <property type="molecule type" value="Genomic_DNA"/>
</dbReference>
<dbReference type="Proteomes" id="UP000683428">
    <property type="component" value="Chromosome"/>
</dbReference>
<evidence type="ECO:0000313" key="2">
    <source>
        <dbReference type="EMBL" id="QWT49324.1"/>
    </source>
</evidence>
<keyword evidence="2" id="KW-0378">Hydrolase</keyword>
<feature type="domain" description="AB hydrolase-1" evidence="1">
    <location>
        <begin position="24"/>
        <end position="147"/>
    </location>
</feature>
<dbReference type="Pfam" id="PF00561">
    <property type="entry name" value="Abhydrolase_1"/>
    <property type="match status" value="1"/>
</dbReference>
<dbReference type="GO" id="GO:0016020">
    <property type="term" value="C:membrane"/>
    <property type="evidence" value="ECO:0007669"/>
    <property type="project" value="TreeGrafter"/>
</dbReference>
<dbReference type="InterPro" id="IPR050266">
    <property type="entry name" value="AB_hydrolase_sf"/>
</dbReference>
<dbReference type="PANTHER" id="PTHR43798:SF33">
    <property type="entry name" value="HYDROLASE, PUTATIVE (AFU_ORTHOLOGUE AFUA_2G14860)-RELATED"/>
    <property type="match status" value="1"/>
</dbReference>